<dbReference type="AlphaFoldDB" id="A0A5N0T5G8"/>
<dbReference type="Pfam" id="PF04337">
    <property type="entry name" value="DUF480"/>
    <property type="match status" value="1"/>
</dbReference>
<gene>
    <name evidence="2" type="ORF">F3N42_13525</name>
</gene>
<evidence type="ECO:0000313" key="2">
    <source>
        <dbReference type="EMBL" id="KAA9130183.1"/>
    </source>
</evidence>
<name>A0A5N0T5G8_9GAMM</name>
<dbReference type="InterPro" id="IPR036390">
    <property type="entry name" value="WH_DNA-bd_sf"/>
</dbReference>
<evidence type="ECO:0000313" key="3">
    <source>
        <dbReference type="Proteomes" id="UP000325372"/>
    </source>
</evidence>
<dbReference type="Gene3D" id="1.10.10.10">
    <property type="entry name" value="Winged helix-like DNA-binding domain superfamily/Winged helix DNA-binding domain"/>
    <property type="match status" value="2"/>
</dbReference>
<comment type="caution">
    <text evidence="2">The sequence shown here is derived from an EMBL/GenBank/DDBJ whole genome shotgun (WGS) entry which is preliminary data.</text>
</comment>
<reference evidence="2 3" key="1">
    <citation type="submission" date="2019-09" db="EMBL/GenBank/DDBJ databases">
        <title>Wenzhouxiangella sp. Genome sequencing and assembly.</title>
        <authorList>
            <person name="Zhang R."/>
        </authorList>
    </citation>
    <scope>NUCLEOTIDE SEQUENCE [LARGE SCALE GENOMIC DNA]</scope>
    <source>
        <strain evidence="2 3">W260</strain>
    </source>
</reference>
<dbReference type="Proteomes" id="UP000325372">
    <property type="component" value="Unassembled WGS sequence"/>
</dbReference>
<dbReference type="InterPro" id="IPR007432">
    <property type="entry name" value="DUF480"/>
</dbReference>
<dbReference type="PANTHER" id="PTHR38768">
    <property type="entry name" value="UPF0502 PROTEIN YCEH"/>
    <property type="match status" value="1"/>
</dbReference>
<dbReference type="HAMAP" id="MF_01584">
    <property type="entry name" value="UPF0502"/>
    <property type="match status" value="1"/>
</dbReference>
<dbReference type="RefSeq" id="WP_150865019.1">
    <property type="nucleotide sequence ID" value="NZ_VYXP01000009.1"/>
</dbReference>
<keyword evidence="3" id="KW-1185">Reference proteome</keyword>
<comment type="similarity">
    <text evidence="1">Belongs to the UPF0502 family.</text>
</comment>
<proteinExistence type="inferred from homology"/>
<protein>
    <submittedName>
        <fullName evidence="2">DUF480 domain-containing protein</fullName>
    </submittedName>
</protein>
<accession>A0A5N0T5G8</accession>
<organism evidence="2 3">
    <name type="scientific">Marinihelvus fidelis</name>
    <dbReference type="NCBI Taxonomy" id="2613842"/>
    <lineage>
        <taxon>Bacteria</taxon>
        <taxon>Pseudomonadati</taxon>
        <taxon>Pseudomonadota</taxon>
        <taxon>Gammaproteobacteria</taxon>
        <taxon>Chromatiales</taxon>
        <taxon>Wenzhouxiangellaceae</taxon>
        <taxon>Marinihelvus</taxon>
    </lineage>
</organism>
<dbReference type="SUPFAM" id="SSF46785">
    <property type="entry name" value="Winged helix' DNA-binding domain"/>
    <property type="match status" value="2"/>
</dbReference>
<dbReference type="EMBL" id="VYXP01000009">
    <property type="protein sequence ID" value="KAA9130183.1"/>
    <property type="molecule type" value="Genomic_DNA"/>
</dbReference>
<dbReference type="InterPro" id="IPR036388">
    <property type="entry name" value="WH-like_DNA-bd_sf"/>
</dbReference>
<evidence type="ECO:0000256" key="1">
    <source>
        <dbReference type="HAMAP-Rule" id="MF_01584"/>
    </source>
</evidence>
<sequence>MQELTPIQVRVLGCMLEKEKTTPDQYPLTLNSLRSACNQKTSRSPVTDYTEGEIGHALRELEALRLVREEWGARTPKYSQRLGEALCVYSKGMALLATLMLRGPQTLGELKTHSHRMFDFDDLDDVQFALQKLIEADPPLVMAFERQPGQKEGRYAHLLAGEPEAPPVTARASAPASAALEARVKALEDTVIELQSRLDALEG</sequence>
<dbReference type="PANTHER" id="PTHR38768:SF1">
    <property type="entry name" value="UPF0502 PROTEIN YCEH"/>
    <property type="match status" value="1"/>
</dbReference>